<organism evidence="2">
    <name type="scientific">Tanacetum cinerariifolium</name>
    <name type="common">Dalmatian daisy</name>
    <name type="synonym">Chrysanthemum cinerariifolium</name>
    <dbReference type="NCBI Taxonomy" id="118510"/>
    <lineage>
        <taxon>Eukaryota</taxon>
        <taxon>Viridiplantae</taxon>
        <taxon>Streptophyta</taxon>
        <taxon>Embryophyta</taxon>
        <taxon>Tracheophyta</taxon>
        <taxon>Spermatophyta</taxon>
        <taxon>Magnoliopsida</taxon>
        <taxon>eudicotyledons</taxon>
        <taxon>Gunneridae</taxon>
        <taxon>Pentapetalae</taxon>
        <taxon>asterids</taxon>
        <taxon>campanulids</taxon>
        <taxon>Asterales</taxon>
        <taxon>Asteraceae</taxon>
        <taxon>Asteroideae</taxon>
        <taxon>Anthemideae</taxon>
        <taxon>Anthemidinae</taxon>
        <taxon>Tanacetum</taxon>
    </lineage>
</organism>
<sequence length="55" mass="6485">AGRLGRDAVERTLRVRRRPRAFAGQLQLRRHRARPQRRGQQAGLVPVTWRHRLPP</sequence>
<protein>
    <submittedName>
        <fullName evidence="2">Uncharacterized protein</fullName>
    </submittedName>
</protein>
<name>A0A699XEZ0_TANCI</name>
<gene>
    <name evidence="2" type="ORF">Tci_930248</name>
</gene>
<dbReference type="AlphaFoldDB" id="A0A699XEZ0"/>
<comment type="caution">
    <text evidence="2">The sequence shown here is derived from an EMBL/GenBank/DDBJ whole genome shotgun (WGS) entry which is preliminary data.</text>
</comment>
<proteinExistence type="predicted"/>
<reference evidence="2" key="1">
    <citation type="journal article" date="2019" name="Sci. Rep.">
        <title>Draft genome of Tanacetum cinerariifolium, the natural source of mosquito coil.</title>
        <authorList>
            <person name="Yamashiro T."/>
            <person name="Shiraishi A."/>
            <person name="Satake H."/>
            <person name="Nakayama K."/>
        </authorList>
    </citation>
    <scope>NUCLEOTIDE SEQUENCE</scope>
</reference>
<feature type="region of interest" description="Disordered" evidence="1">
    <location>
        <begin position="25"/>
        <end position="44"/>
    </location>
</feature>
<feature type="non-terminal residue" evidence="2">
    <location>
        <position position="1"/>
    </location>
</feature>
<dbReference type="EMBL" id="BKCJ011850983">
    <property type="protein sequence ID" value="GFD58279.1"/>
    <property type="molecule type" value="Genomic_DNA"/>
</dbReference>
<accession>A0A699XEZ0</accession>
<evidence type="ECO:0000256" key="1">
    <source>
        <dbReference type="SAM" id="MobiDB-lite"/>
    </source>
</evidence>
<feature type="compositionally biased region" description="Basic residues" evidence="1">
    <location>
        <begin position="28"/>
        <end position="37"/>
    </location>
</feature>
<evidence type="ECO:0000313" key="2">
    <source>
        <dbReference type="EMBL" id="GFD58279.1"/>
    </source>
</evidence>